<accession>A0A3S9WJC3</accession>
<name>A0A3S9WJC3_9MICO</name>
<proteinExistence type="predicted"/>
<dbReference type="EMBL" id="CP031422">
    <property type="protein sequence ID" value="AZS40202.1"/>
    <property type="molecule type" value="Genomic_DNA"/>
</dbReference>
<dbReference type="KEGG" id="moy:CVS54_01526"/>
<dbReference type="Proteomes" id="UP000274841">
    <property type="component" value="Chromosome"/>
</dbReference>
<organism evidence="1 2">
    <name type="scientific">Microbacterium oxydans</name>
    <dbReference type="NCBI Taxonomy" id="82380"/>
    <lineage>
        <taxon>Bacteria</taxon>
        <taxon>Bacillati</taxon>
        <taxon>Actinomycetota</taxon>
        <taxon>Actinomycetes</taxon>
        <taxon>Micrococcales</taxon>
        <taxon>Microbacteriaceae</taxon>
        <taxon>Microbacterium</taxon>
    </lineage>
</organism>
<dbReference type="AlphaFoldDB" id="A0A3S9WJC3"/>
<reference evidence="1 2" key="1">
    <citation type="submission" date="2018-08" db="EMBL/GenBank/DDBJ databases">
        <title>Microbacterium oxydans strain HG3.</title>
        <authorList>
            <person name="ORTET P."/>
        </authorList>
    </citation>
    <scope>NUCLEOTIDE SEQUENCE [LARGE SCALE GENOMIC DNA]</scope>
    <source>
        <strain evidence="1 2">HG3</strain>
    </source>
</reference>
<sequence>MVLGVMVLAGCTPSPAPTPTPTAVFASEEEAFAAAEETYRAFTARLNEVDLANPTTFEPLFELSSGEFEAADRKAYSAMHADDFTLEGETKILSFEGTSAVEPFQTVSAKVCLDVSAVTVTDAAGVSRVDPGRPNVYGLDIVFVASSSSFFTIDSASVDEGAACAGQ</sequence>
<protein>
    <submittedName>
        <fullName evidence="1">Uncharacterized protein</fullName>
    </submittedName>
</protein>
<evidence type="ECO:0000313" key="1">
    <source>
        <dbReference type="EMBL" id="AZS40202.1"/>
    </source>
</evidence>
<evidence type="ECO:0000313" key="2">
    <source>
        <dbReference type="Proteomes" id="UP000274841"/>
    </source>
</evidence>
<gene>
    <name evidence="1" type="ORF">CVS54_01526</name>
</gene>